<dbReference type="Proteomes" id="UP000316639">
    <property type="component" value="Unassembled WGS sequence"/>
</dbReference>
<protein>
    <submittedName>
        <fullName evidence="1">Lasso RiPP family leader peptide-containing protein</fullName>
    </submittedName>
</protein>
<keyword evidence="2" id="KW-1185">Reference proteome</keyword>
<evidence type="ECO:0000313" key="2">
    <source>
        <dbReference type="Proteomes" id="UP000316639"/>
    </source>
</evidence>
<dbReference type="NCBIfam" id="NF033521">
    <property type="entry name" value="lasso_leader_L3"/>
    <property type="match status" value="1"/>
</dbReference>
<evidence type="ECO:0000313" key="1">
    <source>
        <dbReference type="EMBL" id="TWP46077.1"/>
    </source>
</evidence>
<dbReference type="EMBL" id="VOBR01000036">
    <property type="protein sequence ID" value="TWP46077.1"/>
    <property type="molecule type" value="Genomic_DNA"/>
</dbReference>
<reference evidence="1 2" key="1">
    <citation type="submission" date="2019-07" db="EMBL/GenBank/DDBJ databases">
        <title>Lentzea xizangensis sp. nov., isolated from Qinghai-Tibetan Plateau Soils.</title>
        <authorList>
            <person name="Huang J."/>
        </authorList>
    </citation>
    <scope>NUCLEOTIDE SEQUENCE [LARGE SCALE GENOMIC DNA]</scope>
    <source>
        <strain evidence="1 2">FXJ1.1311</strain>
    </source>
</reference>
<sequence>MQVDSQPYEAPVLTDLGEVAEFALGEAAHDTADMDTARYY</sequence>
<accession>A0A563EHH1</accession>
<proteinExistence type="predicted"/>
<gene>
    <name evidence="1" type="ORF">FKR81_37560</name>
</gene>
<dbReference type="OrthoDB" id="3436967at2"/>
<organism evidence="1 2">
    <name type="scientific">Lentzea tibetensis</name>
    <dbReference type="NCBI Taxonomy" id="2591470"/>
    <lineage>
        <taxon>Bacteria</taxon>
        <taxon>Bacillati</taxon>
        <taxon>Actinomycetota</taxon>
        <taxon>Actinomycetes</taxon>
        <taxon>Pseudonocardiales</taxon>
        <taxon>Pseudonocardiaceae</taxon>
        <taxon>Lentzea</taxon>
    </lineage>
</organism>
<dbReference type="RefSeq" id="WP_146359085.1">
    <property type="nucleotide sequence ID" value="NZ_VOBR01000036.1"/>
</dbReference>
<comment type="caution">
    <text evidence="1">The sequence shown here is derived from an EMBL/GenBank/DDBJ whole genome shotgun (WGS) entry which is preliminary data.</text>
</comment>
<name>A0A563EHH1_9PSEU</name>
<dbReference type="AlphaFoldDB" id="A0A563EHH1"/>